<keyword evidence="2" id="KW-1185">Reference proteome</keyword>
<proteinExistence type="predicted"/>
<accession>A0ABR7LIQ3</accession>
<dbReference type="RefSeq" id="WP_187241305.1">
    <property type="nucleotide sequence ID" value="NZ_BAAAOK010000011.1"/>
</dbReference>
<evidence type="ECO:0000313" key="2">
    <source>
        <dbReference type="Proteomes" id="UP000805614"/>
    </source>
</evidence>
<protein>
    <submittedName>
        <fullName evidence="1">DUF2000 domain-containing protein</fullName>
    </submittedName>
</protein>
<comment type="caution">
    <text evidence="1">The sequence shown here is derived from an EMBL/GenBank/DDBJ whole genome shotgun (WGS) entry which is preliminary data.</text>
</comment>
<gene>
    <name evidence="1" type="ORF">HKK74_02560</name>
</gene>
<dbReference type="InterPro" id="IPR023476">
    <property type="entry name" value="Pep_tRNA_hydro_II_dom_sf"/>
</dbReference>
<dbReference type="Proteomes" id="UP000805614">
    <property type="component" value="Unassembled WGS sequence"/>
</dbReference>
<name>A0ABR7LIQ3_9ACTN</name>
<dbReference type="SUPFAM" id="SSF102462">
    <property type="entry name" value="Peptidyl-tRNA hydrolase II"/>
    <property type="match status" value="1"/>
</dbReference>
<reference evidence="1 2" key="1">
    <citation type="submission" date="2020-06" db="EMBL/GenBank/DDBJ databases">
        <title>Actinomadura xiongansis sp. nov., isolated from soil of Baiyangdian.</title>
        <authorList>
            <person name="Zhang X."/>
        </authorList>
    </citation>
    <scope>NUCLEOTIDE SEQUENCE [LARGE SCALE GENOMIC DNA]</scope>
    <source>
        <strain evidence="1 2">HBUM206468</strain>
    </source>
</reference>
<sequence length="136" mass="14519">MRFDTKIAIAVREDLAAWQKLNVTAFLAGGLAAGFPDTVGRPYEDGSGNRYLATFRQPVLVHGGDAEALGRAHARALSRDLLIGIYTEELFKTGNDDDNRAAVAAVPTDALRLVGLAVHGPRNAVDKVMKGLALHP</sequence>
<evidence type="ECO:0000313" key="1">
    <source>
        <dbReference type="EMBL" id="MBC6464382.1"/>
    </source>
</evidence>
<organism evidence="1 2">
    <name type="scientific">Actinomadura alba</name>
    <dbReference type="NCBI Taxonomy" id="406431"/>
    <lineage>
        <taxon>Bacteria</taxon>
        <taxon>Bacillati</taxon>
        <taxon>Actinomycetota</taxon>
        <taxon>Actinomycetes</taxon>
        <taxon>Streptosporangiales</taxon>
        <taxon>Thermomonosporaceae</taxon>
        <taxon>Actinomadura</taxon>
    </lineage>
</organism>
<dbReference type="Pfam" id="PF09391">
    <property type="entry name" value="DUF2000"/>
    <property type="match status" value="1"/>
</dbReference>
<dbReference type="Gene3D" id="3.40.1490.10">
    <property type="entry name" value="Bit1"/>
    <property type="match status" value="1"/>
</dbReference>
<dbReference type="InterPro" id="IPR018988">
    <property type="entry name" value="DUF2000"/>
</dbReference>
<dbReference type="EMBL" id="JABVEC010000001">
    <property type="protein sequence ID" value="MBC6464382.1"/>
    <property type="molecule type" value="Genomic_DNA"/>
</dbReference>